<dbReference type="EMBL" id="MBFS01000088">
    <property type="protein sequence ID" value="PVV04713.1"/>
    <property type="molecule type" value="Genomic_DNA"/>
</dbReference>
<dbReference type="Pfam" id="PF00009">
    <property type="entry name" value="GTP_EFTU"/>
    <property type="match status" value="1"/>
</dbReference>
<feature type="region of interest" description="Disordered" evidence="1">
    <location>
        <begin position="893"/>
        <end position="941"/>
    </location>
</feature>
<keyword evidence="4" id="KW-1185">Reference proteome</keyword>
<comment type="caution">
    <text evidence="3">The sequence shown here is derived from an EMBL/GenBank/DDBJ whole genome shotgun (WGS) entry which is preliminary data.</text>
</comment>
<organism evidence="3 4">
    <name type="scientific">Smittium megazygosporum</name>
    <dbReference type="NCBI Taxonomy" id="133381"/>
    <lineage>
        <taxon>Eukaryota</taxon>
        <taxon>Fungi</taxon>
        <taxon>Fungi incertae sedis</taxon>
        <taxon>Zoopagomycota</taxon>
        <taxon>Kickxellomycotina</taxon>
        <taxon>Harpellomycetes</taxon>
        <taxon>Harpellales</taxon>
        <taxon>Legeriomycetaceae</taxon>
        <taxon>Smittium</taxon>
    </lineage>
</organism>
<dbReference type="OrthoDB" id="248233at2759"/>
<gene>
    <name evidence="3" type="ORF">BB560_000777</name>
</gene>
<dbReference type="InterPro" id="IPR050055">
    <property type="entry name" value="EF-Tu_GTPase"/>
</dbReference>
<dbReference type="PANTHER" id="PTHR43721">
    <property type="entry name" value="ELONGATION FACTOR TU-RELATED"/>
    <property type="match status" value="1"/>
</dbReference>
<evidence type="ECO:0000256" key="1">
    <source>
        <dbReference type="SAM" id="MobiDB-lite"/>
    </source>
</evidence>
<dbReference type="GO" id="GO:0003924">
    <property type="term" value="F:GTPase activity"/>
    <property type="evidence" value="ECO:0007669"/>
    <property type="project" value="InterPro"/>
</dbReference>
<dbReference type="InterPro" id="IPR027417">
    <property type="entry name" value="P-loop_NTPase"/>
</dbReference>
<name>A0A2T9ZJC8_9FUNG</name>
<evidence type="ECO:0000259" key="2">
    <source>
        <dbReference type="Pfam" id="PF00009"/>
    </source>
</evidence>
<dbReference type="STRING" id="133381.A0A2T9ZJC8"/>
<proteinExistence type="predicted"/>
<feature type="domain" description="Tr-type G" evidence="2">
    <location>
        <begin position="165"/>
        <end position="389"/>
    </location>
</feature>
<evidence type="ECO:0000313" key="3">
    <source>
        <dbReference type="EMBL" id="PVV04713.1"/>
    </source>
</evidence>
<reference evidence="3 4" key="1">
    <citation type="journal article" date="2018" name="MBio">
        <title>Comparative Genomics Reveals the Core Gene Toolbox for the Fungus-Insect Symbiosis.</title>
        <authorList>
            <person name="Wang Y."/>
            <person name="Stata M."/>
            <person name="Wang W."/>
            <person name="Stajich J.E."/>
            <person name="White M.M."/>
            <person name="Moncalvo J.M."/>
        </authorList>
    </citation>
    <scope>NUCLEOTIDE SEQUENCE [LARGE SCALE GENOMIC DNA]</scope>
    <source>
        <strain evidence="3 4">SC-DP-2</strain>
    </source>
</reference>
<dbReference type="SUPFAM" id="SSF52540">
    <property type="entry name" value="P-loop containing nucleoside triphosphate hydrolases"/>
    <property type="match status" value="1"/>
</dbReference>
<feature type="compositionally biased region" description="Polar residues" evidence="1">
    <location>
        <begin position="927"/>
        <end position="939"/>
    </location>
</feature>
<dbReference type="PANTHER" id="PTHR43721:SF9">
    <property type="entry name" value="GTP-BINDING PROTEIN 1"/>
    <property type="match status" value="1"/>
</dbReference>
<sequence length="1152" mass="129047">MKKEVSTYLDSLLKRRSILCISENDARRGKLLPEADLFGNIEYKFKLVDVTESRISHLSTQLNWRLTEGNGQAIYQIGVLDDGTICGISSAEMFSTLSVIRRMAEQLKNVKITEIHIRKLRTGPIVSLSPCKIDEIQPDSSNPFKYLAQIHLTQEIDLNSISEIRLAMLGEHKSGKSTLLGCLAHNIQDDSKGRARLTVLQHRHELNSGTSSSISMHRIKLSTRYGLSSGSENANDSDLLTSKLSDSALDSQKFDPDSVKSKKPQIEDDFGSVFSFSKENPSFNELSIGSKYITFVDTCGHQKFHKVTTRGLFSRTLDYLMLFISAENKYIPASTYQYLIYSALFGKPLLIAITKMDVVKISSFNKLIRAIVSLLKMAFPKTGQSVVNTLDTSNNISYESLCSMANDFMEQSLIVIFLCSSTSSPGSLAVLKDFLFLLKPKFMTISLKYRSMLTHSIPSQKIVKKEGYEIPSSLSKKVQTICEVLMEQSYFLDDTGWIITGRVMSGTVDTSKELDLESLDNKLVSRNHQKMLEEKAPFGFTTDDRSAHSIMEVEGFLERNKGHLNVFMNRIGKEQPQKRVFFVGPDKDGNFMQIKILSIHLHRVPVSVAYEGQIVSILISSCGSSSISKLSLNYESISNQFGVDSNSLDFIEHKRDTEQFESKMSLFSRPGSYLVGIDYSEFANGYSYTPFRHALIDNSQKTDTSSESLHSAFDKHFSCISSKILSSRDSKGFYRSKSCASISSLDVNSIPGNCSNISFSRSCPLDRTFSLGNILEKHLNEQSKNAYNETTGNLGVVGGQHISGNVGIVSDVVFANVIVLSQTVPFSRYIYSVDQNSKIFYVSKTKQDIQGCIPLLGTTRTLYSDSIRCLAVLDMVEFNGQLYVLDGHDSNKSGSTGGMRRHSHFGSSKALEFEPHESSKSNRNKRFSYNSGPSGNLRNGKTLKGLLRRSSNDSPGTLANSFKLCDYMSSEEFWGKMNKFTDIEDRIELDYRQGDLTVKYNYLSEKGHQNEKYRTNVRKKKAYNSSTDTTSSKPDKCANSTETIKEQILYADSEGNSGSKKTDKSRDNHSELLVNENKFADYNSSILDVNQVLKSQGKVQQPKPQIEISMGDILLVRFKLIGGYKYIRNGAPLVLKQENEDILAGYVSFRKW</sequence>
<dbReference type="Gene3D" id="3.40.50.300">
    <property type="entry name" value="P-loop containing nucleotide triphosphate hydrolases"/>
    <property type="match status" value="1"/>
</dbReference>
<dbReference type="InterPro" id="IPR000795">
    <property type="entry name" value="T_Tr_GTP-bd_dom"/>
</dbReference>
<dbReference type="GO" id="GO:0003746">
    <property type="term" value="F:translation elongation factor activity"/>
    <property type="evidence" value="ECO:0007669"/>
    <property type="project" value="TreeGrafter"/>
</dbReference>
<dbReference type="AlphaFoldDB" id="A0A2T9ZJC8"/>
<dbReference type="GO" id="GO:0005525">
    <property type="term" value="F:GTP binding"/>
    <property type="evidence" value="ECO:0007669"/>
    <property type="project" value="InterPro"/>
</dbReference>
<feature type="compositionally biased region" description="Basic and acidic residues" evidence="1">
    <location>
        <begin position="911"/>
        <end position="920"/>
    </location>
</feature>
<accession>A0A2T9ZJC8</accession>
<dbReference type="Proteomes" id="UP000245609">
    <property type="component" value="Unassembled WGS sequence"/>
</dbReference>
<protein>
    <recommendedName>
        <fullName evidence="2">Tr-type G domain-containing protein</fullName>
    </recommendedName>
</protein>
<evidence type="ECO:0000313" key="4">
    <source>
        <dbReference type="Proteomes" id="UP000245609"/>
    </source>
</evidence>